<organism evidence="2 3">
    <name type="scientific">Bartonella silvatica</name>
    <dbReference type="NCBI Taxonomy" id="357760"/>
    <lineage>
        <taxon>Bacteria</taxon>
        <taxon>Pseudomonadati</taxon>
        <taxon>Pseudomonadota</taxon>
        <taxon>Alphaproteobacteria</taxon>
        <taxon>Hyphomicrobiales</taxon>
        <taxon>Bartonellaceae</taxon>
        <taxon>Bartonella</taxon>
    </lineage>
</organism>
<keyword evidence="2" id="KW-0547">Nucleotide-binding</keyword>
<comment type="caution">
    <text evidence="2">The sequence shown here is derived from an EMBL/GenBank/DDBJ whole genome shotgun (WGS) entry which is preliminary data.</text>
</comment>
<dbReference type="InterPro" id="IPR041635">
    <property type="entry name" value="Type_ISP_LLaBIII_C"/>
</dbReference>
<evidence type="ECO:0000313" key="2">
    <source>
        <dbReference type="EMBL" id="MET3589156.1"/>
    </source>
</evidence>
<gene>
    <name evidence="2" type="ORF">ABID23_000226</name>
</gene>
<keyword evidence="2" id="KW-0378">Hydrolase</keyword>
<keyword evidence="3" id="KW-1185">Reference proteome</keyword>
<evidence type="ECO:0000313" key="3">
    <source>
        <dbReference type="Proteomes" id="UP001549086"/>
    </source>
</evidence>
<dbReference type="Proteomes" id="UP001549086">
    <property type="component" value="Unassembled WGS sequence"/>
</dbReference>
<name>A0ABV2HF48_9HYPH</name>
<sequence>MPRIFPMGQAIENRMIQVTDIGANNGFSVLISKILPNHDAIEKGQCFPGYVYENVVISKDKNNTQTHWFVDFVE</sequence>
<keyword evidence="2" id="KW-0067">ATP-binding</keyword>
<dbReference type="GO" id="GO:0004386">
    <property type="term" value="F:helicase activity"/>
    <property type="evidence" value="ECO:0007669"/>
    <property type="project" value="UniProtKB-KW"/>
</dbReference>
<evidence type="ECO:0000259" key="1">
    <source>
        <dbReference type="Pfam" id="PF18135"/>
    </source>
</evidence>
<keyword evidence="2" id="KW-0347">Helicase</keyword>
<proteinExistence type="predicted"/>
<dbReference type="EMBL" id="JBEPLI010000001">
    <property type="protein sequence ID" value="MET3589156.1"/>
    <property type="molecule type" value="Genomic_DNA"/>
</dbReference>
<feature type="domain" description="Type ISP restriction-modification enzyme LLaBIII C-terminal specificity" evidence="1">
    <location>
        <begin position="2"/>
        <end position="56"/>
    </location>
</feature>
<protein>
    <submittedName>
        <fullName evidence="2">Helicase</fullName>
    </submittedName>
</protein>
<reference evidence="2 3" key="1">
    <citation type="submission" date="2024-06" db="EMBL/GenBank/DDBJ databases">
        <title>Genomic Encyclopedia of Type Strains, Phase IV (KMG-IV): sequencing the most valuable type-strain genomes for metagenomic binning, comparative biology and taxonomic classification.</title>
        <authorList>
            <person name="Goeker M."/>
        </authorList>
    </citation>
    <scope>NUCLEOTIDE SEQUENCE [LARGE SCALE GENOMIC DNA]</scope>
    <source>
        <strain evidence="2 3">DSM 23649</strain>
    </source>
</reference>
<dbReference type="Pfam" id="PF18135">
    <property type="entry name" value="Type_ISP_C"/>
    <property type="match status" value="1"/>
</dbReference>
<accession>A0ABV2HF48</accession>